<dbReference type="Proteomes" id="UP000449249">
    <property type="component" value="Unassembled WGS sequence"/>
</dbReference>
<evidence type="ECO:0000313" key="11">
    <source>
        <dbReference type="Proteomes" id="UP000449249"/>
    </source>
</evidence>
<evidence type="ECO:0000256" key="2">
    <source>
        <dbReference type="SAM" id="Phobius"/>
    </source>
</evidence>
<reference evidence="8 9" key="1">
    <citation type="submission" date="2015-09" db="EMBL/GenBank/DDBJ databases">
        <authorList>
            <consortium name="Pathogen Informatics"/>
        </authorList>
    </citation>
    <scope>NUCLEOTIDE SEQUENCE [LARGE SCALE GENOMIC DNA]</scope>
    <source>
        <strain evidence="4 8">2789STDY5608851</strain>
        <strain evidence="3 9">2789STDY5834961</strain>
    </source>
</reference>
<dbReference type="EMBL" id="WWSH01000002">
    <property type="protein sequence ID" value="MZK09263.1"/>
    <property type="molecule type" value="Genomic_DNA"/>
</dbReference>
<organism evidence="4 8">
    <name type="scientific">Dorea longicatena</name>
    <dbReference type="NCBI Taxonomy" id="88431"/>
    <lineage>
        <taxon>Bacteria</taxon>
        <taxon>Bacillati</taxon>
        <taxon>Bacillota</taxon>
        <taxon>Clostridia</taxon>
        <taxon>Lachnospirales</taxon>
        <taxon>Lachnospiraceae</taxon>
        <taxon>Dorea</taxon>
    </lineage>
</organism>
<name>A0A173WSH6_9FIRM</name>
<keyword evidence="2" id="KW-0812">Transmembrane</keyword>
<evidence type="ECO:0000313" key="12">
    <source>
        <dbReference type="Proteomes" id="UP000472916"/>
    </source>
</evidence>
<dbReference type="InterPro" id="IPR011990">
    <property type="entry name" value="TPR-like_helical_dom_sf"/>
</dbReference>
<keyword evidence="2" id="KW-0472">Membrane</keyword>
<evidence type="ECO:0000313" key="6">
    <source>
        <dbReference type="EMBL" id="MZK17265.1"/>
    </source>
</evidence>
<gene>
    <name evidence="4" type="ORF">ERS852408_00268</name>
    <name evidence="3" type="ORF">ERS852573_02376</name>
    <name evidence="7" type="ORF">GT528_00210</name>
    <name evidence="6" type="ORF">GT565_03840</name>
    <name evidence="5" type="ORF">GT576_02620</name>
</gene>
<dbReference type="Proteomes" id="UP000472916">
    <property type="component" value="Unassembled WGS sequence"/>
</dbReference>
<dbReference type="EMBL" id="CYYM01000001">
    <property type="protein sequence ID" value="CUN42274.1"/>
    <property type="molecule type" value="Genomic_DNA"/>
</dbReference>
<dbReference type="OrthoDB" id="9791784at2"/>
<dbReference type="EMBL" id="WWSC01000001">
    <property type="protein sequence ID" value="MZK40159.1"/>
    <property type="molecule type" value="Genomic_DNA"/>
</dbReference>
<keyword evidence="2" id="KW-1133">Transmembrane helix</keyword>
<dbReference type="GeneID" id="93137760"/>
<dbReference type="EMBL" id="CYXO01000016">
    <property type="protein sequence ID" value="CUN19372.1"/>
    <property type="molecule type" value="Genomic_DNA"/>
</dbReference>
<dbReference type="SMART" id="SM00028">
    <property type="entry name" value="TPR"/>
    <property type="match status" value="5"/>
</dbReference>
<proteinExistence type="predicted"/>
<dbReference type="Proteomes" id="UP000095597">
    <property type="component" value="Unassembled WGS sequence"/>
</dbReference>
<dbReference type="Proteomes" id="UP000095380">
    <property type="component" value="Unassembled WGS sequence"/>
</dbReference>
<dbReference type="Gene3D" id="1.25.40.10">
    <property type="entry name" value="Tetratricopeptide repeat domain"/>
    <property type="match status" value="3"/>
</dbReference>
<dbReference type="AlphaFoldDB" id="A0A173WSH6"/>
<evidence type="ECO:0000313" key="3">
    <source>
        <dbReference type="EMBL" id="CUN19372.1"/>
    </source>
</evidence>
<accession>A0A173WSH6</accession>
<protein>
    <submittedName>
        <fullName evidence="5">Tetratricopeptide repeat protein</fullName>
    </submittedName>
    <submittedName>
        <fullName evidence="4">Uncharacterized protein conserved in bacteria containing a divergent form of TPR repeats</fullName>
    </submittedName>
</protein>
<evidence type="ECO:0000313" key="8">
    <source>
        <dbReference type="Proteomes" id="UP000095380"/>
    </source>
</evidence>
<evidence type="ECO:0000313" key="10">
    <source>
        <dbReference type="Proteomes" id="UP000446719"/>
    </source>
</evidence>
<dbReference type="Proteomes" id="UP000446719">
    <property type="component" value="Unassembled WGS sequence"/>
</dbReference>
<keyword evidence="1" id="KW-0175">Coiled coil</keyword>
<evidence type="ECO:0000313" key="4">
    <source>
        <dbReference type="EMBL" id="CUN42274.1"/>
    </source>
</evidence>
<feature type="transmembrane region" description="Helical" evidence="2">
    <location>
        <begin position="231"/>
        <end position="253"/>
    </location>
</feature>
<evidence type="ECO:0000313" key="9">
    <source>
        <dbReference type="Proteomes" id="UP000095597"/>
    </source>
</evidence>
<dbReference type="Pfam" id="PF13174">
    <property type="entry name" value="TPR_6"/>
    <property type="match status" value="1"/>
</dbReference>
<evidence type="ECO:0000313" key="5">
    <source>
        <dbReference type="EMBL" id="MZK09263.1"/>
    </source>
</evidence>
<reference evidence="10 11" key="2">
    <citation type="journal article" date="2019" name="Nat. Med.">
        <title>A library of human gut bacterial isolates paired with longitudinal multiomics data enables mechanistic microbiome research.</title>
        <authorList>
            <person name="Poyet M."/>
            <person name="Groussin M."/>
            <person name="Gibbons S.M."/>
            <person name="Avila-Pacheco J."/>
            <person name="Jiang X."/>
            <person name="Kearney S.M."/>
            <person name="Perrotta A.R."/>
            <person name="Berdy B."/>
            <person name="Zhao S."/>
            <person name="Lieberman T.D."/>
            <person name="Swanson P.K."/>
            <person name="Smith M."/>
            <person name="Roesemann S."/>
            <person name="Alexander J.E."/>
            <person name="Rich S.A."/>
            <person name="Livny J."/>
            <person name="Vlamakis H."/>
            <person name="Clish C."/>
            <person name="Bullock K."/>
            <person name="Deik A."/>
            <person name="Scott J."/>
            <person name="Pierce K.A."/>
            <person name="Xavier R.J."/>
            <person name="Alm E.J."/>
        </authorList>
    </citation>
    <scope>NUCLEOTIDE SEQUENCE [LARGE SCALE GENOMIC DNA]</scope>
    <source>
        <strain evidence="5 11">BIOML-A1</strain>
        <strain evidence="7 12">BIOML-A6</strain>
        <strain evidence="6 10">BIOML-A7</strain>
    </source>
</reference>
<evidence type="ECO:0000256" key="1">
    <source>
        <dbReference type="SAM" id="Coils"/>
    </source>
</evidence>
<feature type="coiled-coil region" evidence="1">
    <location>
        <begin position="272"/>
        <end position="306"/>
    </location>
</feature>
<dbReference type="Pfam" id="PF13431">
    <property type="entry name" value="TPR_17"/>
    <property type="match status" value="1"/>
</dbReference>
<dbReference type="RefSeq" id="WP_006428237.1">
    <property type="nucleotide sequence ID" value="NZ_CAXSPU010000006.1"/>
</dbReference>
<sequence length="454" mass="51593">MDYTTKLAYQSNYWYNDGLNKANIRDLTGAITSLKKSLQYNRDNIASRNLLGLVYYGRGDVVEALAEWVLSKNLQPKENIANYYIQKVKEKRDDLDRINQAIKRYNQALDYCYQRCEDLAVMQLKKAIEMHPTYVKAYQLLALLYIMEEQYAEARKNIRIAHKLDKTDDITMRYMHELNQVRKSRNIRLIDDKDTGKKKKGRQTVTYNIGNETIIQPVASGLKDNVGLHTMVNIAIGVIVGVAVMGFLIMPAVSASRQSKLNKQTVKFSDQIATQKSQISALKKELDNYRSSSKEAENQQQTAEITKTSYESLMTVISHYSTGDMSNSALAEELLKINSETLGASGKEEYDTLTGKIYPRVCESLYVTSQKNYQVANYDTAVTNLEQVVQMDEGYQDGAAMLLLAQSYEKQGKQDKANTYYQKIIEKYNGTEAATEAQNALDVQNAKKTKDNNN</sequence>
<dbReference type="EMBL" id="WWSB01000003">
    <property type="protein sequence ID" value="MZK17265.1"/>
    <property type="molecule type" value="Genomic_DNA"/>
</dbReference>
<dbReference type="InterPro" id="IPR019734">
    <property type="entry name" value="TPR_rpt"/>
</dbReference>
<evidence type="ECO:0000313" key="7">
    <source>
        <dbReference type="EMBL" id="MZK40159.1"/>
    </source>
</evidence>
<dbReference type="SUPFAM" id="SSF48452">
    <property type="entry name" value="TPR-like"/>
    <property type="match status" value="1"/>
</dbReference>